<dbReference type="Proteomes" id="UP001148786">
    <property type="component" value="Unassembled WGS sequence"/>
</dbReference>
<dbReference type="OrthoDB" id="3070376at2759"/>
<feature type="compositionally biased region" description="Polar residues" evidence="1">
    <location>
        <begin position="272"/>
        <end position="299"/>
    </location>
</feature>
<protein>
    <submittedName>
        <fullName evidence="2">Uncharacterized protein</fullName>
    </submittedName>
</protein>
<feature type="region of interest" description="Disordered" evidence="1">
    <location>
        <begin position="444"/>
        <end position="477"/>
    </location>
</feature>
<feature type="compositionally biased region" description="Polar residues" evidence="1">
    <location>
        <begin position="84"/>
        <end position="96"/>
    </location>
</feature>
<gene>
    <name evidence="2" type="ORF">NLJ89_g5677</name>
</gene>
<reference evidence="2" key="1">
    <citation type="submission" date="2022-07" db="EMBL/GenBank/DDBJ databases">
        <title>Genome Sequence of Agrocybe chaxingu.</title>
        <authorList>
            <person name="Buettner E."/>
        </authorList>
    </citation>
    <scope>NUCLEOTIDE SEQUENCE</scope>
    <source>
        <strain evidence="2">MP-N11</strain>
    </source>
</reference>
<organism evidence="2 3">
    <name type="scientific">Agrocybe chaxingu</name>
    <dbReference type="NCBI Taxonomy" id="84603"/>
    <lineage>
        <taxon>Eukaryota</taxon>
        <taxon>Fungi</taxon>
        <taxon>Dikarya</taxon>
        <taxon>Basidiomycota</taxon>
        <taxon>Agaricomycotina</taxon>
        <taxon>Agaricomycetes</taxon>
        <taxon>Agaricomycetidae</taxon>
        <taxon>Agaricales</taxon>
        <taxon>Agaricineae</taxon>
        <taxon>Strophariaceae</taxon>
        <taxon>Agrocybe</taxon>
    </lineage>
</organism>
<feature type="region of interest" description="Disordered" evidence="1">
    <location>
        <begin position="183"/>
        <end position="206"/>
    </location>
</feature>
<name>A0A9W8K044_9AGAR</name>
<feature type="compositionally biased region" description="Low complexity" evidence="1">
    <location>
        <begin position="59"/>
        <end position="82"/>
    </location>
</feature>
<evidence type="ECO:0000313" key="3">
    <source>
        <dbReference type="Proteomes" id="UP001148786"/>
    </source>
</evidence>
<keyword evidence="3" id="KW-1185">Reference proteome</keyword>
<dbReference type="EMBL" id="JANKHO010000549">
    <property type="protein sequence ID" value="KAJ3508581.1"/>
    <property type="molecule type" value="Genomic_DNA"/>
</dbReference>
<dbReference type="AlphaFoldDB" id="A0A9W8K044"/>
<sequence>MGLNCPPQLYLSLQTTATSSFKHSLEQYGFDLESPMGHNTDARGSSGSNGNKRSKRARSSSSSSDGNKSSSSTISSESSKISPVTENSSPNSSTSRLIDMPDYAIDEQPFVPNLMPQTQHQQQPQQMPEDRYRLSLEVFHTFDGEISVLRQPQTFSPPSLPPVNLSNNEPRIPFLHLPPRPTTPLSEAFFSHDSPSNTRVQSPTTVSDNSVYEELLQVTESSTSAQFRFRDAYPLSVLSKVPASSPPGPSSASRVAGPSSSTDSVSHLLASHPQQTPHKPPSSTSPNPLTGLRYTTANAKTKKLEEERRKKIKEGKYALEQERQAAEAAEREYEAYRPKVSSTSANTSASQAARWDATSNTYSTPVPPSNAEASFPGSTSLKHGFSTNNGPAAVMLLGLIKLQVAADGATIKSCSARVRAAPQTELPFSYFHFYLKLNLNHHHQSPSDKDKFSDESESNDSNDDNDNDNDKFVLKSRNRTLQGGIGVLGRDRAR</sequence>
<evidence type="ECO:0000313" key="2">
    <source>
        <dbReference type="EMBL" id="KAJ3508581.1"/>
    </source>
</evidence>
<feature type="compositionally biased region" description="Low complexity" evidence="1">
    <location>
        <begin position="250"/>
        <end position="261"/>
    </location>
</feature>
<feature type="region of interest" description="Disordered" evidence="1">
    <location>
        <begin position="241"/>
        <end position="308"/>
    </location>
</feature>
<feature type="compositionally biased region" description="Basic and acidic residues" evidence="1">
    <location>
        <begin position="445"/>
        <end position="454"/>
    </location>
</feature>
<proteinExistence type="predicted"/>
<evidence type="ECO:0000256" key="1">
    <source>
        <dbReference type="SAM" id="MobiDB-lite"/>
    </source>
</evidence>
<comment type="caution">
    <text evidence="2">The sequence shown here is derived from an EMBL/GenBank/DDBJ whole genome shotgun (WGS) entry which is preliminary data.</text>
</comment>
<feature type="compositionally biased region" description="Acidic residues" evidence="1">
    <location>
        <begin position="455"/>
        <end position="467"/>
    </location>
</feature>
<feature type="region of interest" description="Disordered" evidence="1">
    <location>
        <begin position="31"/>
        <end position="97"/>
    </location>
</feature>
<feature type="compositionally biased region" description="Polar residues" evidence="1">
    <location>
        <begin position="193"/>
        <end position="206"/>
    </location>
</feature>
<accession>A0A9W8K044</accession>